<keyword evidence="2" id="KW-0472">Membrane</keyword>
<evidence type="ECO:0000313" key="4">
    <source>
        <dbReference type="Proteomes" id="UP000293623"/>
    </source>
</evidence>
<feature type="coiled-coil region" evidence="1">
    <location>
        <begin position="597"/>
        <end position="646"/>
    </location>
</feature>
<evidence type="ECO:0000256" key="2">
    <source>
        <dbReference type="SAM" id="Phobius"/>
    </source>
</evidence>
<keyword evidence="2" id="KW-1133">Transmembrane helix</keyword>
<organism evidence="3 4">
    <name type="scientific">Pelagerythrobacter rhizovicinus</name>
    <dbReference type="NCBI Taxonomy" id="2268576"/>
    <lineage>
        <taxon>Bacteria</taxon>
        <taxon>Pseudomonadati</taxon>
        <taxon>Pseudomonadota</taxon>
        <taxon>Alphaproteobacteria</taxon>
        <taxon>Sphingomonadales</taxon>
        <taxon>Erythrobacteraceae</taxon>
        <taxon>Pelagerythrobacter</taxon>
    </lineage>
</organism>
<dbReference type="Proteomes" id="UP000293623">
    <property type="component" value="Unassembled WGS sequence"/>
</dbReference>
<evidence type="ECO:0000313" key="3">
    <source>
        <dbReference type="EMBL" id="RXZ66046.1"/>
    </source>
</evidence>
<comment type="caution">
    <text evidence="3">The sequence shown here is derived from an EMBL/GenBank/DDBJ whole genome shotgun (WGS) entry which is preliminary data.</text>
</comment>
<sequence>MIAHETEAVTIEEDTLDLALSEEDWAEEPEPKLRAPWLALSLALGAIAAWTATFVWTFREPMLAGAPLAQWIAWISLWTMPVLLVAVSWLLATRNSRHEARRFGDVAQLLSAESRLLETRLGTINRELSLAREFLASQSRELDALGRVATERLSTHADHLQSLVHDNGQQVEALATVSSTALTNMNKLRDDLPVIANSARDVSNQIGNAGRVANEHVAELTKGFERLNDFGLASERQVGSLQNRIEEALGRFEEQLDQLDRLTSERFEVLRTRSEAFRAELDGREVETLAALRRRADSLSEELRATHESLASEEEEALVSLRARLGGLREEAKTIGNAVRESEEAALGTWGEQVEAMKQRLTEAIEVITGVDENALASANRKLAALKTEAENVDRGIAERDQRLQDRIAERQAVLAEAEREYTEALASRLAEIDAAIAERREAHIAQTDELARKGETITERLVQLRAEVEAIASHGGETEKVLAQSLERLEAKLTESRSTLNGTDEAVASLTEASVRLLELLQASAQHSREDLPLAIGEAESRLASVEERAGNLKLVLDEANVTSAQLSDYVAGARDTGRETITDVDALHERFAQANEAHTAQIAELRNVIASLDEDSTAVAEKARVDLRDAIEALETAARSARAAIGESASESIRELAERVGTETSQALDEVMREKAEQSIGQLEKAAAKASDASRQAAIQLRDQLAKVDELAGNLETRVAHARQRAEEQVDNDFARRMALITESLNSNAIDIAKALSTDVTDTAWASYLRGDRGIFTRRAVRLLSRSEAREIASLYESEPDFQENVNRYVADFEGMLRTMLSTRDGNALGVTLLSSDMGKLYVALAQAIKRLRE</sequence>
<reference evidence="3 4" key="1">
    <citation type="submission" date="2019-01" db="EMBL/GenBank/DDBJ databases">
        <title>Altererythrobacter rhizovicinus sp. nov., isolated from the rhizosphere soil of Haloxylon ammodendron.</title>
        <authorList>
            <person name="Li H.-P."/>
            <person name="Gou J.-Y."/>
            <person name="Yao D."/>
            <person name="Han Q.-Q."/>
            <person name="Shao K.-Z."/>
            <person name="Zhao Q."/>
            <person name="Zhang J.-L."/>
        </authorList>
    </citation>
    <scope>NUCLEOTIDE SEQUENCE [LARGE SCALE GENOMIC DNA]</scope>
    <source>
        <strain evidence="3 4">AY-3R</strain>
    </source>
</reference>
<accession>A0A4V1QWG2</accession>
<dbReference type="AlphaFoldDB" id="A0A4V1QWG2"/>
<dbReference type="EMBL" id="SDPV01000001">
    <property type="protein sequence ID" value="RXZ66046.1"/>
    <property type="molecule type" value="Genomic_DNA"/>
</dbReference>
<name>A0A4V1QWG2_9SPHN</name>
<evidence type="ECO:0000256" key="1">
    <source>
        <dbReference type="SAM" id="Coils"/>
    </source>
</evidence>
<proteinExistence type="predicted"/>
<protein>
    <submittedName>
        <fullName evidence="3">ATPase</fullName>
    </submittedName>
</protein>
<feature type="transmembrane region" description="Helical" evidence="2">
    <location>
        <begin position="37"/>
        <end position="59"/>
    </location>
</feature>
<keyword evidence="1" id="KW-0175">Coiled coil</keyword>
<keyword evidence="4" id="KW-1185">Reference proteome</keyword>
<feature type="transmembrane region" description="Helical" evidence="2">
    <location>
        <begin position="71"/>
        <end position="92"/>
    </location>
</feature>
<feature type="coiled-coil region" evidence="1">
    <location>
        <begin position="376"/>
        <end position="421"/>
    </location>
</feature>
<feature type="coiled-coil region" evidence="1">
    <location>
        <begin position="289"/>
        <end position="331"/>
    </location>
</feature>
<gene>
    <name evidence="3" type="ORF">ETX26_04840</name>
</gene>
<keyword evidence="2" id="KW-0812">Transmembrane</keyword>